<reference evidence="3" key="1">
    <citation type="journal article" date="2021" name="PeerJ">
        <title>Extensive microbial diversity within the chicken gut microbiome revealed by metagenomics and culture.</title>
        <authorList>
            <person name="Gilroy R."/>
            <person name="Ravi A."/>
            <person name="Getino M."/>
            <person name="Pursley I."/>
            <person name="Horton D.L."/>
            <person name="Alikhan N.F."/>
            <person name="Baker D."/>
            <person name="Gharbi K."/>
            <person name="Hall N."/>
            <person name="Watson M."/>
            <person name="Adriaenssens E.M."/>
            <person name="Foster-Nyarko E."/>
            <person name="Jarju S."/>
            <person name="Secka A."/>
            <person name="Antonio M."/>
            <person name="Oren A."/>
            <person name="Chaudhuri R.R."/>
            <person name="La Ragione R."/>
            <person name="Hildebrand F."/>
            <person name="Pallen M.J."/>
        </authorList>
    </citation>
    <scope>NUCLEOTIDE SEQUENCE</scope>
    <source>
        <strain evidence="3">5032</strain>
    </source>
</reference>
<proteinExistence type="predicted"/>
<feature type="transmembrane region" description="Helical" evidence="2">
    <location>
        <begin position="47"/>
        <end position="68"/>
    </location>
</feature>
<gene>
    <name evidence="3" type="ORF">H9784_00470</name>
</gene>
<protein>
    <submittedName>
        <fullName evidence="3">Uncharacterized protein</fullName>
    </submittedName>
</protein>
<name>A0A9D2HJF8_9BACT</name>
<evidence type="ECO:0000256" key="1">
    <source>
        <dbReference type="SAM" id="MobiDB-lite"/>
    </source>
</evidence>
<organism evidence="3 4">
    <name type="scientific">Candidatus Desulfovibrio intestinavium</name>
    <dbReference type="NCBI Taxonomy" id="2838534"/>
    <lineage>
        <taxon>Bacteria</taxon>
        <taxon>Pseudomonadati</taxon>
        <taxon>Thermodesulfobacteriota</taxon>
        <taxon>Desulfovibrionia</taxon>
        <taxon>Desulfovibrionales</taxon>
        <taxon>Desulfovibrionaceae</taxon>
        <taxon>Desulfovibrio</taxon>
    </lineage>
</organism>
<dbReference type="EMBL" id="DWZD01000005">
    <property type="protein sequence ID" value="HJA78035.1"/>
    <property type="molecule type" value="Genomic_DNA"/>
</dbReference>
<comment type="caution">
    <text evidence="3">The sequence shown here is derived from an EMBL/GenBank/DDBJ whole genome shotgun (WGS) entry which is preliminary data.</text>
</comment>
<keyword evidence="2" id="KW-1133">Transmembrane helix</keyword>
<keyword evidence="2" id="KW-0472">Membrane</keyword>
<evidence type="ECO:0000313" key="3">
    <source>
        <dbReference type="EMBL" id="HJA78035.1"/>
    </source>
</evidence>
<dbReference type="AlphaFoldDB" id="A0A9D2HJF8"/>
<reference evidence="3" key="2">
    <citation type="submission" date="2021-04" db="EMBL/GenBank/DDBJ databases">
        <authorList>
            <person name="Gilroy R."/>
        </authorList>
    </citation>
    <scope>NUCLEOTIDE SEQUENCE</scope>
    <source>
        <strain evidence="3">5032</strain>
    </source>
</reference>
<dbReference type="Proteomes" id="UP000823821">
    <property type="component" value="Unassembled WGS sequence"/>
</dbReference>
<feature type="region of interest" description="Disordered" evidence="1">
    <location>
        <begin position="1"/>
        <end position="30"/>
    </location>
</feature>
<evidence type="ECO:0000256" key="2">
    <source>
        <dbReference type="SAM" id="Phobius"/>
    </source>
</evidence>
<keyword evidence="2" id="KW-0812">Transmembrane</keyword>
<evidence type="ECO:0000313" key="4">
    <source>
        <dbReference type="Proteomes" id="UP000823821"/>
    </source>
</evidence>
<sequence>MIRPEPDDVPLARGCPTEDEHRDPCGILPPERRIGRRPRLPGPLRTALLVLLCLFAGLALVDMALSIIDPGRPMHVARLVLEPFLRLSGLMTLGMGM</sequence>
<accession>A0A9D2HJF8</accession>